<accession>A0AAD7LG67</accession>
<dbReference type="EMBL" id="JARAOO010000009">
    <property type="protein sequence ID" value="KAJ7956776.1"/>
    <property type="molecule type" value="Genomic_DNA"/>
</dbReference>
<proteinExistence type="predicted"/>
<organism evidence="1 2">
    <name type="scientific">Quillaja saponaria</name>
    <name type="common">Soap bark tree</name>
    <dbReference type="NCBI Taxonomy" id="32244"/>
    <lineage>
        <taxon>Eukaryota</taxon>
        <taxon>Viridiplantae</taxon>
        <taxon>Streptophyta</taxon>
        <taxon>Embryophyta</taxon>
        <taxon>Tracheophyta</taxon>
        <taxon>Spermatophyta</taxon>
        <taxon>Magnoliopsida</taxon>
        <taxon>eudicotyledons</taxon>
        <taxon>Gunneridae</taxon>
        <taxon>Pentapetalae</taxon>
        <taxon>rosids</taxon>
        <taxon>fabids</taxon>
        <taxon>Fabales</taxon>
        <taxon>Quillajaceae</taxon>
        <taxon>Quillaja</taxon>
    </lineage>
</organism>
<dbReference type="KEGG" id="qsa:O6P43_023162"/>
<protein>
    <submittedName>
        <fullName evidence="1">Uncharacterized protein</fullName>
    </submittedName>
</protein>
<comment type="caution">
    <text evidence="1">The sequence shown here is derived from an EMBL/GenBank/DDBJ whole genome shotgun (WGS) entry which is preliminary data.</text>
</comment>
<dbReference type="Proteomes" id="UP001163823">
    <property type="component" value="Chromosome 9"/>
</dbReference>
<evidence type="ECO:0000313" key="1">
    <source>
        <dbReference type="EMBL" id="KAJ7956776.1"/>
    </source>
</evidence>
<reference evidence="1" key="1">
    <citation type="journal article" date="2023" name="Science">
        <title>Elucidation of the pathway for biosynthesis of saponin adjuvants from the soapbark tree.</title>
        <authorList>
            <person name="Reed J."/>
            <person name="Orme A."/>
            <person name="El-Demerdash A."/>
            <person name="Owen C."/>
            <person name="Martin L.B.B."/>
            <person name="Misra R.C."/>
            <person name="Kikuchi S."/>
            <person name="Rejzek M."/>
            <person name="Martin A.C."/>
            <person name="Harkess A."/>
            <person name="Leebens-Mack J."/>
            <person name="Louveau T."/>
            <person name="Stephenson M.J."/>
            <person name="Osbourn A."/>
        </authorList>
    </citation>
    <scope>NUCLEOTIDE SEQUENCE</scope>
    <source>
        <strain evidence="1">S10</strain>
    </source>
</reference>
<dbReference type="AlphaFoldDB" id="A0AAD7LG67"/>
<sequence length="132" mass="15791">MSFPNYGKHHHGWNARNDEYQVYNYNQDPTLEFEPRRYTDSPHRYTYSPHYPKAHVTFKSNDYKELIPESSSKPKRRMADYLYDQVPAPQSVKNGGRHQRVIEEDINEEADEFIKLEHQRIELSRFASMRAA</sequence>
<keyword evidence="2" id="KW-1185">Reference proteome</keyword>
<gene>
    <name evidence="1" type="ORF">O6P43_023162</name>
</gene>
<evidence type="ECO:0000313" key="2">
    <source>
        <dbReference type="Proteomes" id="UP001163823"/>
    </source>
</evidence>
<name>A0AAD7LG67_QUISA</name>